<keyword evidence="2" id="KW-1133">Transmembrane helix</keyword>
<dbReference type="InterPro" id="IPR001036">
    <property type="entry name" value="Acrflvin-R"/>
</dbReference>
<dbReference type="Gene3D" id="3.30.2090.10">
    <property type="entry name" value="Multidrug efflux transporter AcrB TolC docking domain, DN and DC subdomains"/>
    <property type="match status" value="2"/>
</dbReference>
<dbReference type="SUPFAM" id="SSF82693">
    <property type="entry name" value="Multidrug efflux transporter AcrB pore domain, PN1, PN2, PC1 and PC2 subdomains"/>
    <property type="match status" value="1"/>
</dbReference>
<feature type="transmembrane region" description="Helical" evidence="2">
    <location>
        <begin position="1041"/>
        <end position="1068"/>
    </location>
</feature>
<dbReference type="PANTHER" id="PTHR32063:SF33">
    <property type="entry name" value="RND SUPERFAMILY EFFLUX PUMP PERMEASE COMPONENT"/>
    <property type="match status" value="1"/>
</dbReference>
<dbReference type="SUPFAM" id="SSF82714">
    <property type="entry name" value="Multidrug efflux transporter AcrB TolC docking domain, DN and DC subdomains"/>
    <property type="match status" value="2"/>
</dbReference>
<dbReference type="PANTHER" id="PTHR32063">
    <property type="match status" value="1"/>
</dbReference>
<dbReference type="Gene3D" id="1.20.1640.10">
    <property type="entry name" value="Multidrug efflux transporter AcrB transmembrane domain"/>
    <property type="match status" value="2"/>
</dbReference>
<dbReference type="PRINTS" id="PR00702">
    <property type="entry name" value="ACRIFLAVINRP"/>
</dbReference>
<gene>
    <name evidence="3" type="primary">mepB</name>
    <name evidence="3" type="ORF">SDC9_12946</name>
</gene>
<evidence type="ECO:0000313" key="3">
    <source>
        <dbReference type="EMBL" id="MPL67255.1"/>
    </source>
</evidence>
<evidence type="ECO:0000256" key="2">
    <source>
        <dbReference type="SAM" id="Phobius"/>
    </source>
</evidence>
<dbReference type="Gene3D" id="3.30.70.1440">
    <property type="entry name" value="Multidrug efflux transporter AcrB pore domain"/>
    <property type="match status" value="1"/>
</dbReference>
<dbReference type="Gene3D" id="3.30.70.1430">
    <property type="entry name" value="Multidrug efflux transporter AcrB pore domain"/>
    <property type="match status" value="2"/>
</dbReference>
<accession>A0A644TJS8</accession>
<reference evidence="3" key="1">
    <citation type="submission" date="2019-08" db="EMBL/GenBank/DDBJ databases">
        <authorList>
            <person name="Kucharzyk K."/>
            <person name="Murdoch R.W."/>
            <person name="Higgins S."/>
            <person name="Loffler F."/>
        </authorList>
    </citation>
    <scope>NUCLEOTIDE SEQUENCE</scope>
</reference>
<sequence length="1149" mass="121878">MSARPEDSPTPDTPVTATEANAAAAEAARAEGAFVRPDEPLPPPRGIIGRFTRHRTLANIVLVIMLCAGLAVLPKMRAQFFPDSVTEEVEVEVTWEGAGAEDVDRAVVQVLEPSLLSVEGVDSSESRAIEGKATITLEFEPGWDMGRAVNDVEQAITAAGDLPEAADEPVVTRGVWRDTVTDVVLTGPISPEQLGRLADELVVRLYAAGVTRTTVQGMAAPRTLVEVPTAQMMRHNVTLSQISALIAAEAATSPAGDVAGGAARVRTGEERRAARDIAGIVIRTNPDGSLLTIGDVAQIRVEGANRARAYFVGANPAMTVNVSRSAAGDAIALQHKVEAVVAEIRPTLPAGTTIDLVRTRSAAIIQRLELLMKNGAQGLALVLVLLFLFLNARTAFWVAMGIPTSMAAALAVMYLGGMTLNMISIFALILTLGIVVDDAIVVGEHADFRARELGEHPVLAAEQGAWRMAAPVLASSLTTIIAFAGLTVVGGPMGRMVEDIPWTVIAVLTASLIECFLILPNHMSHALAHTAKGAWYDAPSRVVNRGLDWVRVRIMRPLVRLIVRARYAVVAGSVALLLSQVALLIGGTVQWRFFAPPEQSTVSGAFAMLAGASRADTMAQMQALQRAVDRVGQDYAAETGTNPVEYVLGQIGGASVRALASAEGKDTDLLGSISVELIDADLRPFSSADFVARLQREAERMPLLEELSFRGFRTGPASDGISVQFSGAESRVLKEAAEDLKAALAAFPEVSALEDTLAYDKEELILSLTPQGAALGFDIDSLGRELRARLNGTEAATYPDGVRSASIRVELPERELTADFIERMQMRTPAGNWVPLSDIVTLRSETGFSTIRREDGVRRVGVTGDISEDDPAHANEIQRTLRDEILPRIAEERGVVFTLTGAAEQERDFMSDAMTGLILCLVGIYIVLAWIFASWTRPVVVMSVIPFGLVGAIWGHALWGLPMSMFSVVGLIGMTGIIINDAIVLISTVDEYAVKRGLGPAIVDAVADRLRPVLLTTLTTVLGLAPLLYETSASALFLKPTVITLCYGLGFGMGIVLLVVPAVLAIQLDVTRQLRALRHGLRARPLRGVLGAAAGLIVLAFVATLGRAMLAGQGVAAALGLFVGLAALVVLGAGLVAPRIARARLGAAR</sequence>
<dbReference type="SUPFAM" id="SSF82866">
    <property type="entry name" value="Multidrug efflux transporter AcrB transmembrane domain"/>
    <property type="match status" value="2"/>
</dbReference>
<dbReference type="Gene3D" id="3.30.70.1320">
    <property type="entry name" value="Multidrug efflux transporter AcrB pore domain like"/>
    <property type="match status" value="1"/>
</dbReference>
<feature type="transmembrane region" description="Helical" evidence="2">
    <location>
        <begin position="56"/>
        <end position="73"/>
    </location>
</feature>
<feature type="region of interest" description="Disordered" evidence="1">
    <location>
        <begin position="1"/>
        <end position="23"/>
    </location>
</feature>
<keyword evidence="2" id="KW-0472">Membrane</keyword>
<feature type="transmembrane region" description="Helical" evidence="2">
    <location>
        <begin position="913"/>
        <end position="932"/>
    </location>
</feature>
<dbReference type="AlphaFoldDB" id="A0A644TJS8"/>
<feature type="transmembrane region" description="Helical" evidence="2">
    <location>
        <begin position="1010"/>
        <end position="1029"/>
    </location>
</feature>
<dbReference type="EMBL" id="VSSQ01000036">
    <property type="protein sequence ID" value="MPL67255.1"/>
    <property type="molecule type" value="Genomic_DNA"/>
</dbReference>
<feature type="transmembrane region" description="Helical" evidence="2">
    <location>
        <begin position="565"/>
        <end position="591"/>
    </location>
</feature>
<evidence type="ECO:0000256" key="1">
    <source>
        <dbReference type="SAM" id="MobiDB-lite"/>
    </source>
</evidence>
<organism evidence="3">
    <name type="scientific">bioreactor metagenome</name>
    <dbReference type="NCBI Taxonomy" id="1076179"/>
    <lineage>
        <taxon>unclassified sequences</taxon>
        <taxon>metagenomes</taxon>
        <taxon>ecological metagenomes</taxon>
    </lineage>
</organism>
<proteinExistence type="predicted"/>
<dbReference type="GO" id="GO:0005886">
    <property type="term" value="C:plasma membrane"/>
    <property type="evidence" value="ECO:0007669"/>
    <property type="project" value="TreeGrafter"/>
</dbReference>
<feature type="transmembrane region" description="Helical" evidence="2">
    <location>
        <begin position="939"/>
        <end position="959"/>
    </location>
</feature>
<feature type="transmembrane region" description="Helical" evidence="2">
    <location>
        <begin position="464"/>
        <end position="488"/>
    </location>
</feature>
<feature type="transmembrane region" description="Helical" evidence="2">
    <location>
        <begin position="965"/>
        <end position="989"/>
    </location>
</feature>
<dbReference type="Pfam" id="PF00873">
    <property type="entry name" value="ACR_tran"/>
    <property type="match status" value="1"/>
</dbReference>
<keyword evidence="2" id="KW-0812">Transmembrane</keyword>
<protein>
    <submittedName>
        <fullName evidence="3">Multidrug/solvent efflux pump membrane transporter MepB</fullName>
    </submittedName>
</protein>
<feature type="transmembrane region" description="Helical" evidence="2">
    <location>
        <begin position="1116"/>
        <end position="1137"/>
    </location>
</feature>
<feature type="transmembrane region" description="Helical" evidence="2">
    <location>
        <begin position="370"/>
        <end position="389"/>
    </location>
</feature>
<comment type="caution">
    <text evidence="3">The sequence shown here is derived from an EMBL/GenBank/DDBJ whole genome shotgun (WGS) entry which is preliminary data.</text>
</comment>
<feature type="transmembrane region" description="Helical" evidence="2">
    <location>
        <begin position="1089"/>
        <end position="1110"/>
    </location>
</feature>
<dbReference type="GO" id="GO:0042910">
    <property type="term" value="F:xenobiotic transmembrane transporter activity"/>
    <property type="evidence" value="ECO:0007669"/>
    <property type="project" value="TreeGrafter"/>
</dbReference>
<name>A0A644TJS8_9ZZZZ</name>
<dbReference type="InterPro" id="IPR027463">
    <property type="entry name" value="AcrB_DN_DC_subdom"/>
</dbReference>